<dbReference type="OrthoDB" id="6340939at2759"/>
<protein>
    <submittedName>
        <fullName evidence="1">Uncharacterized protein</fullName>
    </submittedName>
</protein>
<organism evidence="1 2">
    <name type="scientific">Polypedilum vanderplanki</name>
    <name type="common">Sleeping chironomid midge</name>
    <dbReference type="NCBI Taxonomy" id="319348"/>
    <lineage>
        <taxon>Eukaryota</taxon>
        <taxon>Metazoa</taxon>
        <taxon>Ecdysozoa</taxon>
        <taxon>Arthropoda</taxon>
        <taxon>Hexapoda</taxon>
        <taxon>Insecta</taxon>
        <taxon>Pterygota</taxon>
        <taxon>Neoptera</taxon>
        <taxon>Endopterygota</taxon>
        <taxon>Diptera</taxon>
        <taxon>Nematocera</taxon>
        <taxon>Chironomoidea</taxon>
        <taxon>Chironomidae</taxon>
        <taxon>Chironominae</taxon>
        <taxon>Polypedilum</taxon>
        <taxon>Polypedilum</taxon>
    </lineage>
</organism>
<accession>A0A9J6BRU7</accession>
<evidence type="ECO:0000313" key="1">
    <source>
        <dbReference type="EMBL" id="KAG5672365.1"/>
    </source>
</evidence>
<comment type="caution">
    <text evidence="1">The sequence shown here is derived from an EMBL/GenBank/DDBJ whole genome shotgun (WGS) entry which is preliminary data.</text>
</comment>
<dbReference type="EMBL" id="JADBJN010000003">
    <property type="protein sequence ID" value="KAG5672365.1"/>
    <property type="molecule type" value="Genomic_DNA"/>
</dbReference>
<reference evidence="1" key="1">
    <citation type="submission" date="2021-03" db="EMBL/GenBank/DDBJ databases">
        <title>Chromosome level genome of the anhydrobiotic midge Polypedilum vanderplanki.</title>
        <authorList>
            <person name="Yoshida Y."/>
            <person name="Kikawada T."/>
            <person name="Gusev O."/>
        </authorList>
    </citation>
    <scope>NUCLEOTIDE SEQUENCE</scope>
    <source>
        <strain evidence="1">NIAS01</strain>
        <tissue evidence="1">Whole body or cell culture</tissue>
    </source>
</reference>
<proteinExistence type="predicted"/>
<name>A0A9J6BRU7_POLVA</name>
<keyword evidence="2" id="KW-1185">Reference proteome</keyword>
<dbReference type="Proteomes" id="UP001107558">
    <property type="component" value="Chromosome 3"/>
</dbReference>
<gene>
    <name evidence="1" type="ORF">PVAND_002497</name>
</gene>
<sequence length="164" mass="18762">MGLRLLLLLVVGLGALYTIHLLAQDYMKISAGSKVAARLLFGKRDLSNLSRNITQEEIEFEEKIDWDKVLKRDPFSCALSLICQLAAGAEKENQDANGIYELITNSIENKMKLPKKLIKAYEQGQEFNKNEKDDYKKCYKNYSWCPYSASTMMKFIAFNKVLFG</sequence>
<evidence type="ECO:0000313" key="2">
    <source>
        <dbReference type="Proteomes" id="UP001107558"/>
    </source>
</evidence>
<dbReference type="AlphaFoldDB" id="A0A9J6BRU7"/>